<evidence type="ECO:0000256" key="1">
    <source>
        <dbReference type="ARBA" id="ARBA00008779"/>
    </source>
</evidence>
<keyword evidence="3" id="KW-0378">Hydrolase</keyword>
<protein>
    <recommendedName>
        <fullName evidence="5">Sulfatase N-terminal domain-containing protein</fullName>
    </recommendedName>
</protein>
<dbReference type="EnsemblFungi" id="FOXG_05578T0">
    <property type="protein sequence ID" value="FOXG_05578P0"/>
    <property type="gene ID" value="FOXG_05578"/>
</dbReference>
<dbReference type="Gene3D" id="3.30.1120.10">
    <property type="match status" value="1"/>
</dbReference>
<organism evidence="6 7">
    <name type="scientific">Fusarium oxysporum (strain Fo5176)</name>
    <name type="common">Fusarium vascular wilt</name>
    <dbReference type="NCBI Taxonomy" id="660025"/>
    <lineage>
        <taxon>Eukaryota</taxon>
        <taxon>Fungi</taxon>
        <taxon>Dikarya</taxon>
        <taxon>Ascomycota</taxon>
        <taxon>Pezizomycotina</taxon>
        <taxon>Sordariomycetes</taxon>
        <taxon>Hypocreomycetidae</taxon>
        <taxon>Hypocreales</taxon>
        <taxon>Nectriaceae</taxon>
        <taxon>Fusarium</taxon>
        <taxon>Fusarium oxysporum species complex</taxon>
    </lineage>
</organism>
<reference evidence="6" key="2">
    <citation type="submission" date="2025-08" db="UniProtKB">
        <authorList>
            <consortium name="EnsemblFungi"/>
        </authorList>
    </citation>
    <scope>IDENTIFICATION</scope>
    <source>
        <strain evidence="6">4287 / CBS 123668 / FGSC 9935 / NRRL 34936</strain>
    </source>
</reference>
<dbReference type="AlphaFoldDB" id="A0A0D2XNP6"/>
<evidence type="ECO:0000256" key="4">
    <source>
        <dbReference type="ARBA" id="ARBA00022837"/>
    </source>
</evidence>
<dbReference type="SUPFAM" id="SSF53649">
    <property type="entry name" value="Alkaline phosphatase-like"/>
    <property type="match status" value="1"/>
</dbReference>
<keyword evidence="2" id="KW-0479">Metal-binding</keyword>
<evidence type="ECO:0000256" key="3">
    <source>
        <dbReference type="ARBA" id="ARBA00022801"/>
    </source>
</evidence>
<keyword evidence="4" id="KW-0106">Calcium</keyword>
<dbReference type="GO" id="GO:0046872">
    <property type="term" value="F:metal ion binding"/>
    <property type="evidence" value="ECO:0007669"/>
    <property type="project" value="UniProtKB-KW"/>
</dbReference>
<reference evidence="7" key="1">
    <citation type="journal article" date="2012" name="Mol. Plant Microbe Interact.">
        <title>A highly conserved effector in Fusarium oxysporum is required for full virulence on Arabidopsis.</title>
        <authorList>
            <person name="Thatcher L.F."/>
            <person name="Gardiner D.M."/>
            <person name="Kazan K."/>
            <person name="Manners J."/>
        </authorList>
    </citation>
    <scope>NUCLEOTIDE SEQUENCE [LARGE SCALE GENOMIC DNA]</scope>
    <source>
        <strain evidence="7">Fo5176</strain>
    </source>
</reference>
<evidence type="ECO:0000256" key="2">
    <source>
        <dbReference type="ARBA" id="ARBA00022723"/>
    </source>
</evidence>
<dbReference type="PANTHER" id="PTHR42693">
    <property type="entry name" value="ARYLSULFATASE FAMILY MEMBER"/>
    <property type="match status" value="1"/>
</dbReference>
<accession>A0A0D2XNP6</accession>
<dbReference type="Gene3D" id="3.40.720.10">
    <property type="entry name" value="Alkaline Phosphatase, subunit A"/>
    <property type="match status" value="2"/>
</dbReference>
<dbReference type="InterPro" id="IPR050738">
    <property type="entry name" value="Sulfatase"/>
</dbReference>
<dbReference type="STRING" id="426428.A0A0D2XNP6"/>
<feature type="domain" description="Sulfatase N-terminal" evidence="5">
    <location>
        <begin position="7"/>
        <end position="142"/>
    </location>
</feature>
<dbReference type="Pfam" id="PF00884">
    <property type="entry name" value="Sulfatase"/>
    <property type="match status" value="2"/>
</dbReference>
<dbReference type="InterPro" id="IPR017850">
    <property type="entry name" value="Alkaline_phosphatase_core_sf"/>
</dbReference>
<dbReference type="InterPro" id="IPR000917">
    <property type="entry name" value="Sulfatase_N"/>
</dbReference>
<dbReference type="GO" id="GO:0004065">
    <property type="term" value="F:arylsulfatase activity"/>
    <property type="evidence" value="ECO:0007669"/>
    <property type="project" value="TreeGrafter"/>
</dbReference>
<dbReference type="Proteomes" id="UP000002489">
    <property type="component" value="Unassembled WGS sequence"/>
</dbReference>
<comment type="similarity">
    <text evidence="1">Belongs to the sulfatase family.</text>
</comment>
<dbReference type="PANTHER" id="PTHR42693:SF33">
    <property type="entry name" value="ARYLSULFATASE"/>
    <property type="match status" value="1"/>
</dbReference>
<name>A0A0D2XNP6_FUSOF</name>
<sequence>MVVAKRPNFLIIVADDLGFSDVKPYGSEIDTPVLDRLSKDGIRMTNFHTAQACSPTRAMLLSGTDNHIAGLGQMAEFAEMKKNLTGKYPDYVDKPGYEGYLNWKVAALPEILSDAGYLTLMSGKWHLGMTPDVSPSARGFKKTSILMDPGGKYDNGPDQLRLDRLAKLKELGLVPSDVEAAPPVGFEAGVKWEDLTDHERAVSARKMEVYAAMVDLLDQNIGRVVDALEASGELDNTFILFMSDNGAEGSTLEAAPVSAHYDNSLENIGKHDSYVWYGSRWACAATAPSRGFKGWSTEGVMDILPTILDLAQVQHPGKTFRGREVVNPRGKSWVGHLSSPTEYPNVHQDADHIHGWELFGNRAIRRGNWKAVLLAKQGGDNWELFDVEKDPAEQHDLSKKRPEILEEMLVHWATYVAETGLVEDAF</sequence>
<dbReference type="PROSITE" id="PS00149">
    <property type="entry name" value="SULFATASE_2"/>
    <property type="match status" value="1"/>
</dbReference>
<evidence type="ECO:0000313" key="7">
    <source>
        <dbReference type="Proteomes" id="UP000002489"/>
    </source>
</evidence>
<proteinExistence type="inferred from homology"/>
<evidence type="ECO:0000259" key="5">
    <source>
        <dbReference type="Pfam" id="PF00884"/>
    </source>
</evidence>
<evidence type="ECO:0000313" key="6">
    <source>
        <dbReference type="EnsemblFungi" id="FOXG_05578P0"/>
    </source>
</evidence>
<dbReference type="InterPro" id="IPR024607">
    <property type="entry name" value="Sulfatase_CS"/>
</dbReference>
<feature type="domain" description="Sulfatase N-terminal" evidence="5">
    <location>
        <begin position="200"/>
        <end position="312"/>
    </location>
</feature>